<sequence>MSQRAVEPARSRIVLVGPSHYDDPRLPDVPVIANNISDLARVLTDEKLGGFSPFHCVPVPPAAGVAQVGDVLVRAAEEAEDLLLFYYSGHGLLSPRRRELYLSLAATRPDQLAFTALPFEAIRDACLESRATNRVVILDSCFSGRAIGDTLADEDETVLGELEVSGAYTLTSAPGNRTALILPGERHTAFTERLLALLNAGSPAAGAMISLRDIYRHLHTQLRAEGLPVPQRCGVNNADLLGLVRNVHSAPLSHDTPAVAGTAEPEGLSGTDMAERLVHAKGIANTISDGMWRARSLTRVALVAAAGNDGSERTGRLIDQAEQAASTADENPGKALTAVATAVAPFDPDRAERIARRADGTTNEGYALTALAKVVAASDPDRAERIANTITEKHYRWPALSAVAAAVAASDPDRAEHLATIIADKHYRWPALSAVAAAVAASDPDRAERIANTITDKHYRWPALSAVAAAVAATDPDRAERIANTITDKHYRWPALSAVAAALSASDLDRAERIATDMIRTYTRWPTVLSMEIVAAANLAGSLSTVVAALAAKDPHRAERIAHATPHKPSREGVLAAAAKAVAATDPDRAERIANTITDKHYRWPALSAAAAAVAATDPDRAERIANTITDKHVQVTALTAVASAVAAEDPERAGNLIDQAEQTATRARIPRALIAVVTAAYTFAPDRAERIAYAISDKSVKESVLVALGKAVAATDPDRAERIANALTDRYAVVRVRAAVARSVAVADPDRARLITQQIQSPDKAEILHSIVLVLTDNTR</sequence>
<dbReference type="Gene3D" id="3.40.50.1460">
    <property type="match status" value="1"/>
</dbReference>
<comment type="caution">
    <text evidence="2">The sequence shown here is derived from an EMBL/GenBank/DDBJ whole genome shotgun (WGS) entry which is preliminary data.</text>
</comment>
<dbReference type="Pfam" id="PF00656">
    <property type="entry name" value="Peptidase_C14"/>
    <property type="match status" value="1"/>
</dbReference>
<reference evidence="3" key="1">
    <citation type="journal article" date="2019" name="Int. J. Syst. Evol. Microbiol.">
        <title>The Global Catalogue of Microorganisms (GCM) 10K type strain sequencing project: providing services to taxonomists for standard genome sequencing and annotation.</title>
        <authorList>
            <consortium name="The Broad Institute Genomics Platform"/>
            <consortium name="The Broad Institute Genome Sequencing Center for Infectious Disease"/>
            <person name="Wu L."/>
            <person name="Ma J."/>
        </authorList>
    </citation>
    <scope>NUCLEOTIDE SEQUENCE [LARGE SCALE GENOMIC DNA]</scope>
    <source>
        <strain evidence="3">JCM 18409</strain>
    </source>
</reference>
<dbReference type="InterPro" id="IPR011990">
    <property type="entry name" value="TPR-like_helical_dom_sf"/>
</dbReference>
<evidence type="ECO:0000313" key="2">
    <source>
        <dbReference type="EMBL" id="GAA5032546.1"/>
    </source>
</evidence>
<accession>A0ABP9JK66</accession>
<dbReference type="Proteomes" id="UP001501759">
    <property type="component" value="Unassembled WGS sequence"/>
</dbReference>
<dbReference type="InterPro" id="IPR011600">
    <property type="entry name" value="Pept_C14_caspase"/>
</dbReference>
<evidence type="ECO:0000313" key="3">
    <source>
        <dbReference type="Proteomes" id="UP001501759"/>
    </source>
</evidence>
<proteinExistence type="predicted"/>
<dbReference type="NCBIfam" id="NF047832">
    <property type="entry name" value="caspase_w_EACC1"/>
    <property type="match status" value="1"/>
</dbReference>
<dbReference type="EMBL" id="BAABKB010000039">
    <property type="protein sequence ID" value="GAA5032546.1"/>
    <property type="molecule type" value="Genomic_DNA"/>
</dbReference>
<dbReference type="Gene3D" id="1.25.40.10">
    <property type="entry name" value="Tetratricopeptide repeat domain"/>
    <property type="match status" value="3"/>
</dbReference>
<feature type="domain" description="Peptidase C14 caspase" evidence="1">
    <location>
        <begin position="14"/>
        <end position="222"/>
    </location>
</feature>
<name>A0ABP9JK66_9ACTN</name>
<organism evidence="2 3">
    <name type="scientific">Streptomyces siamensis</name>
    <dbReference type="NCBI Taxonomy" id="1274986"/>
    <lineage>
        <taxon>Bacteria</taxon>
        <taxon>Bacillati</taxon>
        <taxon>Actinomycetota</taxon>
        <taxon>Actinomycetes</taxon>
        <taxon>Kitasatosporales</taxon>
        <taxon>Streptomycetaceae</taxon>
        <taxon>Streptomyces</taxon>
    </lineage>
</organism>
<dbReference type="RefSeq" id="WP_345657302.1">
    <property type="nucleotide sequence ID" value="NZ_BAABKB010000039.1"/>
</dbReference>
<keyword evidence="3" id="KW-1185">Reference proteome</keyword>
<protein>
    <recommendedName>
        <fullName evidence="1">Peptidase C14 caspase domain-containing protein</fullName>
    </recommendedName>
</protein>
<evidence type="ECO:0000259" key="1">
    <source>
        <dbReference type="Pfam" id="PF00656"/>
    </source>
</evidence>
<gene>
    <name evidence="2" type="ORF">GCM10023335_75200</name>
</gene>